<keyword evidence="2" id="KW-0732">Signal</keyword>
<feature type="compositionally biased region" description="Low complexity" evidence="1">
    <location>
        <begin position="26"/>
        <end position="47"/>
    </location>
</feature>
<evidence type="ECO:0000256" key="1">
    <source>
        <dbReference type="SAM" id="MobiDB-lite"/>
    </source>
</evidence>
<dbReference type="EMBL" id="CP049863">
    <property type="protein sequence ID" value="QIK64162.1"/>
    <property type="molecule type" value="Genomic_DNA"/>
</dbReference>
<reference evidence="3 4" key="1">
    <citation type="submission" date="2020-03" db="EMBL/GenBank/DDBJ databases">
        <title>Leucobacter sp. nov., isolated from beetles.</title>
        <authorList>
            <person name="Hyun D.-W."/>
            <person name="Bae J.-W."/>
        </authorList>
    </citation>
    <scope>NUCLEOTIDE SEQUENCE [LARGE SCALE GENOMIC DNA]</scope>
    <source>
        <strain evidence="3 4">HDW9C</strain>
    </source>
</reference>
<name>A0A6G7XI24_9MICO</name>
<sequence length="154" mass="16354">MTKTTRVAAILAATALLSSLTSCSSNDAVAPTATTQPTSKPQSTPTKEAFDATKLDQMSLDEILAEFSAQKTEPDSVEVLEIVQRLITRAQTDCNPTLEGKQLLSLLEMKATADKKTSELGADPSALNNGMEFYLAWAGYAAMVDGLCGPHSQL</sequence>
<dbReference type="RefSeq" id="WP_166292499.1">
    <property type="nucleotide sequence ID" value="NZ_CP049863.1"/>
</dbReference>
<accession>A0A6G7XI24</accession>
<feature type="region of interest" description="Disordered" evidence="1">
    <location>
        <begin position="26"/>
        <end position="48"/>
    </location>
</feature>
<organism evidence="3 4">
    <name type="scientific">Leucobacter viscericola</name>
    <dbReference type="NCBI Taxonomy" id="2714935"/>
    <lineage>
        <taxon>Bacteria</taxon>
        <taxon>Bacillati</taxon>
        <taxon>Actinomycetota</taxon>
        <taxon>Actinomycetes</taxon>
        <taxon>Micrococcales</taxon>
        <taxon>Microbacteriaceae</taxon>
        <taxon>Leucobacter</taxon>
    </lineage>
</organism>
<keyword evidence="4" id="KW-1185">Reference proteome</keyword>
<gene>
    <name evidence="3" type="ORF">G7068_13850</name>
</gene>
<evidence type="ECO:0000313" key="4">
    <source>
        <dbReference type="Proteomes" id="UP000502677"/>
    </source>
</evidence>
<dbReference type="Proteomes" id="UP000502677">
    <property type="component" value="Chromosome"/>
</dbReference>
<evidence type="ECO:0000313" key="3">
    <source>
        <dbReference type="EMBL" id="QIK64162.1"/>
    </source>
</evidence>
<feature type="chain" id="PRO_5039062217" description="DUF732 domain-containing protein" evidence="2">
    <location>
        <begin position="25"/>
        <end position="154"/>
    </location>
</feature>
<dbReference type="KEGG" id="lvi:G7068_13850"/>
<proteinExistence type="predicted"/>
<feature type="signal peptide" evidence="2">
    <location>
        <begin position="1"/>
        <end position="24"/>
    </location>
</feature>
<protein>
    <recommendedName>
        <fullName evidence="5">DUF732 domain-containing protein</fullName>
    </recommendedName>
</protein>
<evidence type="ECO:0000256" key="2">
    <source>
        <dbReference type="SAM" id="SignalP"/>
    </source>
</evidence>
<evidence type="ECO:0008006" key="5">
    <source>
        <dbReference type="Google" id="ProtNLM"/>
    </source>
</evidence>
<dbReference type="PROSITE" id="PS51257">
    <property type="entry name" value="PROKAR_LIPOPROTEIN"/>
    <property type="match status" value="1"/>
</dbReference>
<dbReference type="AlphaFoldDB" id="A0A6G7XI24"/>